<feature type="transmembrane region" description="Helical" evidence="7">
    <location>
        <begin position="67"/>
        <end position="91"/>
    </location>
</feature>
<keyword evidence="5 7" id="KW-1133">Transmembrane helix</keyword>
<evidence type="ECO:0000256" key="1">
    <source>
        <dbReference type="ARBA" id="ARBA00004651"/>
    </source>
</evidence>
<evidence type="ECO:0000256" key="3">
    <source>
        <dbReference type="ARBA" id="ARBA00022475"/>
    </source>
</evidence>
<dbReference type="InterPro" id="IPR035906">
    <property type="entry name" value="MetI-like_sf"/>
</dbReference>
<dbReference type="RefSeq" id="WP_138224198.1">
    <property type="nucleotide sequence ID" value="NZ_CP040396.1"/>
</dbReference>
<feature type="transmembrane region" description="Helical" evidence="7">
    <location>
        <begin position="103"/>
        <end position="126"/>
    </location>
</feature>
<name>A0A4P8XI02_9BACL</name>
<comment type="subcellular location">
    <subcellularLocation>
        <location evidence="1 7">Cell membrane</location>
        <topology evidence="1 7">Multi-pass membrane protein</topology>
    </subcellularLocation>
</comment>
<sequence>MKSLQRLLTYSLLILTFLVSVFPFYWMLVIASHPTSEANKFPPNFIPGDLFITNVQTMLDQIDFAGALLNSVFVSTTVTIAQLFFCALAAFAFSRLQFKGKHFLFVFIIGTLMIPGQLGLVPSYMIMTRLDWINSFNALIVPGLVSAFGIFWIKQYMDTTLHPELVESARMDGCSNFQTFWRIALPTISPAMATLAILTFMYQWNDFLWPSIVLKDSAVHTIQIALRNLNKVYFRDVSVIMAGTFLATIPLLVVFVASSRYFISGITAGAVKG</sequence>
<evidence type="ECO:0000256" key="7">
    <source>
        <dbReference type="RuleBase" id="RU363032"/>
    </source>
</evidence>
<evidence type="ECO:0000313" key="10">
    <source>
        <dbReference type="Proteomes" id="UP000300879"/>
    </source>
</evidence>
<dbReference type="PANTHER" id="PTHR43744:SF12">
    <property type="entry name" value="ABC TRANSPORTER PERMEASE PROTEIN MG189-RELATED"/>
    <property type="match status" value="1"/>
</dbReference>
<accession>A0A4P8XI02</accession>
<dbReference type="EMBL" id="CP040396">
    <property type="protein sequence ID" value="QCT01080.1"/>
    <property type="molecule type" value="Genomic_DNA"/>
</dbReference>
<reference evidence="9 10" key="1">
    <citation type="submission" date="2019-05" db="EMBL/GenBank/DDBJ databases">
        <authorList>
            <person name="Chen C."/>
        </authorList>
    </citation>
    <scope>NUCLEOTIDE SEQUENCE [LARGE SCALE GENOMIC DNA]</scope>
    <source>
        <strain evidence="9 10">HB172198</strain>
    </source>
</reference>
<dbReference type="CDD" id="cd06261">
    <property type="entry name" value="TM_PBP2"/>
    <property type="match status" value="1"/>
</dbReference>
<protein>
    <submittedName>
        <fullName evidence="9">Binding-protein-dependent transporters inner membrane component</fullName>
    </submittedName>
</protein>
<dbReference type="PANTHER" id="PTHR43744">
    <property type="entry name" value="ABC TRANSPORTER PERMEASE PROTEIN MG189-RELATED-RELATED"/>
    <property type="match status" value="1"/>
</dbReference>
<feature type="transmembrane region" description="Helical" evidence="7">
    <location>
        <begin position="237"/>
        <end position="257"/>
    </location>
</feature>
<organism evidence="9 10">
    <name type="scientific">Paenibacillus algicola</name>
    <dbReference type="NCBI Taxonomy" id="2565926"/>
    <lineage>
        <taxon>Bacteria</taxon>
        <taxon>Bacillati</taxon>
        <taxon>Bacillota</taxon>
        <taxon>Bacilli</taxon>
        <taxon>Bacillales</taxon>
        <taxon>Paenibacillaceae</taxon>
        <taxon>Paenibacillus</taxon>
    </lineage>
</organism>
<dbReference type="KEGG" id="palo:E6C60_0356"/>
<keyword evidence="4 7" id="KW-0812">Transmembrane</keyword>
<keyword evidence="6 7" id="KW-0472">Membrane</keyword>
<evidence type="ECO:0000256" key="6">
    <source>
        <dbReference type="ARBA" id="ARBA00023136"/>
    </source>
</evidence>
<dbReference type="OrthoDB" id="9771544at2"/>
<feature type="domain" description="ABC transmembrane type-1" evidence="8">
    <location>
        <begin position="68"/>
        <end position="258"/>
    </location>
</feature>
<dbReference type="InterPro" id="IPR000515">
    <property type="entry name" value="MetI-like"/>
</dbReference>
<evidence type="ECO:0000256" key="5">
    <source>
        <dbReference type="ARBA" id="ARBA00022989"/>
    </source>
</evidence>
<evidence type="ECO:0000256" key="4">
    <source>
        <dbReference type="ARBA" id="ARBA00022692"/>
    </source>
</evidence>
<dbReference type="GO" id="GO:0005886">
    <property type="term" value="C:plasma membrane"/>
    <property type="evidence" value="ECO:0007669"/>
    <property type="project" value="UniProtKB-SubCell"/>
</dbReference>
<dbReference type="Pfam" id="PF00528">
    <property type="entry name" value="BPD_transp_1"/>
    <property type="match status" value="1"/>
</dbReference>
<dbReference type="PROSITE" id="PS50928">
    <property type="entry name" value="ABC_TM1"/>
    <property type="match status" value="1"/>
</dbReference>
<proteinExistence type="inferred from homology"/>
<comment type="similarity">
    <text evidence="7">Belongs to the binding-protein-dependent transport system permease family.</text>
</comment>
<keyword evidence="3" id="KW-1003">Cell membrane</keyword>
<evidence type="ECO:0000256" key="2">
    <source>
        <dbReference type="ARBA" id="ARBA00022448"/>
    </source>
</evidence>
<dbReference type="GO" id="GO:0055085">
    <property type="term" value="P:transmembrane transport"/>
    <property type="evidence" value="ECO:0007669"/>
    <property type="project" value="InterPro"/>
</dbReference>
<feature type="transmembrane region" description="Helical" evidence="7">
    <location>
        <begin position="7"/>
        <end position="28"/>
    </location>
</feature>
<dbReference type="Proteomes" id="UP000300879">
    <property type="component" value="Chromosome"/>
</dbReference>
<dbReference type="AlphaFoldDB" id="A0A4P8XI02"/>
<keyword evidence="10" id="KW-1185">Reference proteome</keyword>
<evidence type="ECO:0000259" key="8">
    <source>
        <dbReference type="PROSITE" id="PS50928"/>
    </source>
</evidence>
<feature type="transmembrane region" description="Helical" evidence="7">
    <location>
        <begin position="132"/>
        <end position="153"/>
    </location>
</feature>
<gene>
    <name evidence="9" type="ORF">E6C60_0356</name>
</gene>
<feature type="transmembrane region" description="Helical" evidence="7">
    <location>
        <begin position="180"/>
        <end position="204"/>
    </location>
</feature>
<keyword evidence="2 7" id="KW-0813">Transport</keyword>
<evidence type="ECO:0000313" key="9">
    <source>
        <dbReference type="EMBL" id="QCT01080.1"/>
    </source>
</evidence>
<dbReference type="SUPFAM" id="SSF161098">
    <property type="entry name" value="MetI-like"/>
    <property type="match status" value="1"/>
</dbReference>
<dbReference type="Gene3D" id="1.10.3720.10">
    <property type="entry name" value="MetI-like"/>
    <property type="match status" value="1"/>
</dbReference>